<keyword evidence="5" id="KW-0677">Repeat</keyword>
<dbReference type="PANTHER" id="PTHR24223">
    <property type="entry name" value="ATP-BINDING CASSETTE SUB-FAMILY C"/>
    <property type="match status" value="1"/>
</dbReference>
<evidence type="ECO:0000256" key="5">
    <source>
        <dbReference type="ARBA" id="ARBA00022737"/>
    </source>
</evidence>
<evidence type="ECO:0000259" key="13">
    <source>
        <dbReference type="PROSITE" id="PS50893"/>
    </source>
</evidence>
<dbReference type="CDD" id="cd03250">
    <property type="entry name" value="ABCC_MRP_domain1"/>
    <property type="match status" value="1"/>
</dbReference>
<evidence type="ECO:0000256" key="3">
    <source>
        <dbReference type="ARBA" id="ARBA00022448"/>
    </source>
</evidence>
<evidence type="ECO:0000256" key="10">
    <source>
        <dbReference type="ARBA" id="ARBA00023180"/>
    </source>
</evidence>
<dbReference type="InterPro" id="IPR011527">
    <property type="entry name" value="ABC1_TM_dom"/>
</dbReference>
<dbReference type="FunFam" id="1.20.1560.10:FF:000015">
    <property type="entry name" value="multidrug resistance-associated protein 5 isoform X1"/>
    <property type="match status" value="1"/>
</dbReference>
<proteinExistence type="inferred from homology"/>
<evidence type="ECO:0000256" key="8">
    <source>
        <dbReference type="ARBA" id="ARBA00022989"/>
    </source>
</evidence>
<dbReference type="GO" id="GO:0005524">
    <property type="term" value="F:ATP binding"/>
    <property type="evidence" value="ECO:0007669"/>
    <property type="project" value="UniProtKB-KW"/>
</dbReference>
<feature type="transmembrane region" description="Helical" evidence="12">
    <location>
        <begin position="463"/>
        <end position="483"/>
    </location>
</feature>
<dbReference type="PROSITE" id="PS00211">
    <property type="entry name" value="ABC_TRANSPORTER_1"/>
    <property type="match status" value="1"/>
</dbReference>
<feature type="region of interest" description="Disordered" evidence="11">
    <location>
        <begin position="371"/>
        <end position="402"/>
    </location>
</feature>
<sequence>MTLTNQDITVTQAFVFISLLNTLRLPLGVMPYCLKYLAEGYSACKRIKKILIAEDELLTLSELSDQRNLVEIRNGYFGWKVHSHRTAESDTQTALTDTKVTSYGSTGKQDMTYKQNGGHMHNLDEKDMLLESESSEDSLESSSGDTIITLHGITLCLAKGELLGICGSVGSGKTSIIQAILGMMRKENGEMALNKDMNIAYVPQQAWIMNATVRDNILFGKEFDSKKYWKIVEACALLSDFKQLPAGDQTEIGERGINLSGGQKRRISLARAVYRPISLARAVYSDADLFLLDDPLSAVDAHVGQHLFTHCLKDMLKDKTVLFVTHQLQFLTDCDYILVMKDGQIIEEGTHNNLMAYMDGEYSNLIKTFHDDTKDSDDKDKTDYEEVPRQHMQNGDAERYNPTKQKNAAENYVELRAQSKMNKTSGYESVEPIASSLNGKLTTNENISEDKVRLSTVTSYVEAAGGAGITSLVVFLLVLYSGFQSFENYWISYWIEDGSGGVYINQTIIINNTKFVISTLSEKIIDNPRLSFYQTVYAVGLILLLIMAYLTAHSYMAFCIRASTKIHDNIFRRTIASPMRFFDVTPSGQILNRFSKDMDEVDANFPFQSDMFLKNISLILVGVVMILIASPWFILAMIPIVGLIVTVGRLSASAIQQSKRIENVTKSPLFSHIAASVQGLSTIKAYKKEQEFFHKFNKLQDRNNMALLMYDSSTRWTTVRIDSVCLLISISTFLLVTLAPLEGTTSGVAALALTYAVSISDVIQYTLRLGIESNARLISAERIQSYIMNLESEAPAVIEHSRPERDWPKYGAIKFHNVNVRYREGLPLVLKNISLDIKPQEKIGIVGRTGSGKSSLALTLFRIMELDGGSITIDGVNISTIGLEDLRSRLSIIPQDPVLFVGTVRYVAMIQCY</sequence>
<organism evidence="15 16">
    <name type="scientific">Bugula neritina</name>
    <name type="common">Brown bryozoan</name>
    <name type="synonym">Sertularia neritina</name>
    <dbReference type="NCBI Taxonomy" id="10212"/>
    <lineage>
        <taxon>Eukaryota</taxon>
        <taxon>Metazoa</taxon>
        <taxon>Spiralia</taxon>
        <taxon>Lophotrochozoa</taxon>
        <taxon>Bryozoa</taxon>
        <taxon>Gymnolaemata</taxon>
        <taxon>Cheilostomatida</taxon>
        <taxon>Flustrina</taxon>
        <taxon>Buguloidea</taxon>
        <taxon>Bugulidae</taxon>
        <taxon>Bugula</taxon>
    </lineage>
</organism>
<evidence type="ECO:0000256" key="4">
    <source>
        <dbReference type="ARBA" id="ARBA00022692"/>
    </source>
</evidence>
<dbReference type="InterPro" id="IPR050173">
    <property type="entry name" value="ABC_transporter_C-like"/>
</dbReference>
<dbReference type="SMART" id="SM00382">
    <property type="entry name" value="AAA"/>
    <property type="match status" value="1"/>
</dbReference>
<evidence type="ECO:0000313" key="15">
    <source>
        <dbReference type="EMBL" id="KAF6021253.1"/>
    </source>
</evidence>
<keyword evidence="6" id="KW-0547">Nucleotide-binding</keyword>
<evidence type="ECO:0000256" key="11">
    <source>
        <dbReference type="SAM" id="MobiDB-lite"/>
    </source>
</evidence>
<keyword evidence="3" id="KW-0813">Transport</keyword>
<dbReference type="GO" id="GO:0016887">
    <property type="term" value="F:ATP hydrolysis activity"/>
    <property type="evidence" value="ECO:0007669"/>
    <property type="project" value="InterPro"/>
</dbReference>
<dbReference type="Proteomes" id="UP000593567">
    <property type="component" value="Unassembled WGS sequence"/>
</dbReference>
<accession>A0A7J7J577</accession>
<dbReference type="PROSITE" id="PS50929">
    <property type="entry name" value="ABC_TM1F"/>
    <property type="match status" value="1"/>
</dbReference>
<evidence type="ECO:0000256" key="2">
    <source>
        <dbReference type="ARBA" id="ARBA00009726"/>
    </source>
</evidence>
<dbReference type="InterPro" id="IPR027417">
    <property type="entry name" value="P-loop_NTPase"/>
</dbReference>
<dbReference type="SUPFAM" id="SSF90123">
    <property type="entry name" value="ABC transporter transmembrane region"/>
    <property type="match status" value="1"/>
</dbReference>
<keyword evidence="7" id="KW-0067">ATP-binding</keyword>
<dbReference type="Gene3D" id="3.40.50.300">
    <property type="entry name" value="P-loop containing nucleotide triphosphate hydrolases"/>
    <property type="match status" value="2"/>
</dbReference>
<keyword evidence="4 12" id="KW-0812">Transmembrane</keyword>
<evidence type="ECO:0000259" key="14">
    <source>
        <dbReference type="PROSITE" id="PS50929"/>
    </source>
</evidence>
<dbReference type="InterPro" id="IPR003439">
    <property type="entry name" value="ABC_transporter-like_ATP-bd"/>
</dbReference>
<dbReference type="GO" id="GO:0012505">
    <property type="term" value="C:endomembrane system"/>
    <property type="evidence" value="ECO:0007669"/>
    <property type="project" value="UniProtKB-SubCell"/>
</dbReference>
<keyword evidence="9 12" id="KW-0472">Membrane</keyword>
<reference evidence="15" key="1">
    <citation type="submission" date="2020-06" db="EMBL/GenBank/DDBJ databases">
        <title>Draft genome of Bugula neritina, a colonial animal packing powerful symbionts and potential medicines.</title>
        <authorList>
            <person name="Rayko M."/>
        </authorList>
    </citation>
    <scope>NUCLEOTIDE SEQUENCE [LARGE SCALE GENOMIC DNA]</scope>
    <source>
        <strain evidence="15">Kwan_BN1</strain>
    </source>
</reference>
<keyword evidence="16" id="KW-1185">Reference proteome</keyword>
<keyword evidence="8 12" id="KW-1133">Transmembrane helix</keyword>
<evidence type="ECO:0000256" key="7">
    <source>
        <dbReference type="ARBA" id="ARBA00022840"/>
    </source>
</evidence>
<feature type="transmembrane region" description="Helical" evidence="12">
    <location>
        <begin position="530"/>
        <end position="550"/>
    </location>
</feature>
<feature type="transmembrane region" description="Helical" evidence="12">
    <location>
        <begin position="616"/>
        <end position="645"/>
    </location>
</feature>
<dbReference type="EMBL" id="VXIV02003082">
    <property type="protein sequence ID" value="KAF6021253.1"/>
    <property type="molecule type" value="Genomic_DNA"/>
</dbReference>
<keyword evidence="10" id="KW-0325">Glycoprotein</keyword>
<dbReference type="SUPFAM" id="SSF52540">
    <property type="entry name" value="P-loop containing nucleoside triphosphate hydrolases"/>
    <property type="match status" value="2"/>
</dbReference>
<comment type="similarity">
    <text evidence="2">Belongs to the ABC transporter superfamily. ABCC family. Conjugate transporter (TC 3.A.1.208) subfamily.</text>
</comment>
<feature type="domain" description="ABC transporter" evidence="13">
    <location>
        <begin position="130"/>
        <end position="367"/>
    </location>
</feature>
<dbReference type="FunFam" id="3.40.50.300:FF:004162">
    <property type="entry name" value="ATP binding cassette subfamily C member 5"/>
    <property type="match status" value="1"/>
</dbReference>
<dbReference type="OrthoDB" id="6500128at2759"/>
<gene>
    <name evidence="15" type="ORF">EB796_020437</name>
</gene>
<dbReference type="InterPro" id="IPR036640">
    <property type="entry name" value="ABC1_TM_sf"/>
</dbReference>
<dbReference type="InterPro" id="IPR003593">
    <property type="entry name" value="AAA+_ATPase"/>
</dbReference>
<evidence type="ECO:0000313" key="16">
    <source>
        <dbReference type="Proteomes" id="UP000593567"/>
    </source>
</evidence>
<protein>
    <submittedName>
        <fullName evidence="15">ABCC5</fullName>
    </submittedName>
</protein>
<feature type="compositionally biased region" description="Basic and acidic residues" evidence="11">
    <location>
        <begin position="371"/>
        <end position="389"/>
    </location>
</feature>
<dbReference type="PROSITE" id="PS50893">
    <property type="entry name" value="ABC_TRANSPORTER_2"/>
    <property type="match status" value="1"/>
</dbReference>
<dbReference type="CDD" id="cd18599">
    <property type="entry name" value="ABC_6TM_MRP5_8_9_D2"/>
    <property type="match status" value="1"/>
</dbReference>
<dbReference type="Pfam" id="PF00664">
    <property type="entry name" value="ABC_membrane"/>
    <property type="match status" value="1"/>
</dbReference>
<dbReference type="GO" id="GO:0016020">
    <property type="term" value="C:membrane"/>
    <property type="evidence" value="ECO:0007669"/>
    <property type="project" value="InterPro"/>
</dbReference>
<feature type="domain" description="ABC transmembrane type-1" evidence="14">
    <location>
        <begin position="472"/>
        <end position="764"/>
    </location>
</feature>
<dbReference type="Gene3D" id="1.20.1560.10">
    <property type="entry name" value="ABC transporter type 1, transmembrane domain"/>
    <property type="match status" value="1"/>
</dbReference>
<comment type="caution">
    <text evidence="15">The sequence shown here is derived from an EMBL/GenBank/DDBJ whole genome shotgun (WGS) entry which is preliminary data.</text>
</comment>
<evidence type="ECO:0000256" key="1">
    <source>
        <dbReference type="ARBA" id="ARBA00004127"/>
    </source>
</evidence>
<dbReference type="InterPro" id="IPR017871">
    <property type="entry name" value="ABC_transporter-like_CS"/>
</dbReference>
<dbReference type="PANTHER" id="PTHR24223:SF447">
    <property type="entry name" value="MULTIDRUG RESISTANCE-ASSOCIATED PROTEIN 5"/>
    <property type="match status" value="1"/>
</dbReference>
<name>A0A7J7J577_BUGNE</name>
<dbReference type="GO" id="GO:0140359">
    <property type="term" value="F:ABC-type transporter activity"/>
    <property type="evidence" value="ECO:0007669"/>
    <property type="project" value="InterPro"/>
</dbReference>
<evidence type="ECO:0000256" key="12">
    <source>
        <dbReference type="SAM" id="Phobius"/>
    </source>
</evidence>
<dbReference type="AlphaFoldDB" id="A0A7J7J577"/>
<evidence type="ECO:0000256" key="9">
    <source>
        <dbReference type="ARBA" id="ARBA00023136"/>
    </source>
</evidence>
<evidence type="ECO:0000256" key="6">
    <source>
        <dbReference type="ARBA" id="ARBA00022741"/>
    </source>
</evidence>
<comment type="subcellular location">
    <subcellularLocation>
        <location evidence="1">Endomembrane system</location>
        <topology evidence="1">Multi-pass membrane protein</topology>
    </subcellularLocation>
</comment>
<dbReference type="Pfam" id="PF00005">
    <property type="entry name" value="ABC_tran"/>
    <property type="match status" value="2"/>
</dbReference>